<dbReference type="Pfam" id="PF06209">
    <property type="entry name" value="COBRA1"/>
    <property type="match status" value="1"/>
</dbReference>
<sequence length="605" mass="69386">MNITNLLSKVMDNRRSTVNEKDGQAVTRDKETTGKKDKANGLEDLGMSGGDFLREALTNCADPLQAIEEFQSENGILLPSLKPALPFLDLHDIRRLDFHTSVVEELREKLLEKISRLANSNDDERFKKLDALLLKCYPAIKVNTLRPVVMCILKHLPQIKEEHLLQIAANKEYYDEASTEVKRQIWQDNQSLFGDEVSPLFSQYIKDKENIVFGHENGTPVFYVPSPRMRRQGEVVQKLVHMIGRSLQLYDMVLQFLRTLFLRTRNNHYCTLRTELLMALHDLEIHEICSIDPSHKFTWCVDACIRERFVDTKRARELQGFLDTIKRNQEQVLGDLAMILCDPFAMHTVALSAVKALQHCINCEMLPRDNADLLLLVRLMALGLNAWDMIDCQVFKEPKLGPELFSKFLPYVVNMLVDDQLRAICSRLPDAPVPTITHPPDLFLTVLKLTNIGSVIVMYYTLHVSRQRDKLATMAILPTLVHCEGDRAFDETFLHTLVSYLIAMAEDFGQEDFCIAVFDEFFLLGTKSKPCVIRHMLRLLWYIHHRLPPARLKSLMHTFTPTPNTCEMTDTVYKLLEERISAHQPSPSQPEPLEAPLIPMPTPAQ</sequence>
<protein>
    <submittedName>
        <fullName evidence="2">COBRA1</fullName>
    </submittedName>
</protein>
<dbReference type="Proteomes" id="UP000597762">
    <property type="component" value="Unassembled WGS sequence"/>
</dbReference>
<evidence type="ECO:0000313" key="2">
    <source>
        <dbReference type="EMBL" id="CAE1167180.1"/>
    </source>
</evidence>
<dbReference type="GO" id="GO:0034244">
    <property type="term" value="P:negative regulation of transcription elongation by RNA polymerase II"/>
    <property type="evidence" value="ECO:0007669"/>
    <property type="project" value="TreeGrafter"/>
</dbReference>
<feature type="region of interest" description="Disordered" evidence="1">
    <location>
        <begin position="15"/>
        <end position="41"/>
    </location>
</feature>
<accession>A0A812B0U2</accession>
<evidence type="ECO:0000313" key="3">
    <source>
        <dbReference type="Proteomes" id="UP000597762"/>
    </source>
</evidence>
<name>A0A812B0U2_ACAPH</name>
<dbReference type="InterPro" id="IPR010405">
    <property type="entry name" value="COBRA1"/>
</dbReference>
<proteinExistence type="predicted"/>
<dbReference type="OrthoDB" id="5548359at2759"/>
<dbReference type="PANTHER" id="PTHR13503:SF3">
    <property type="entry name" value="NEGATIVE ELONGATION FACTOR B"/>
    <property type="match status" value="1"/>
</dbReference>
<dbReference type="AlphaFoldDB" id="A0A812B0U2"/>
<keyword evidence="3" id="KW-1185">Reference proteome</keyword>
<reference evidence="2" key="1">
    <citation type="submission" date="2021-01" db="EMBL/GenBank/DDBJ databases">
        <authorList>
            <person name="Li R."/>
            <person name="Bekaert M."/>
        </authorList>
    </citation>
    <scope>NUCLEOTIDE SEQUENCE</scope>
    <source>
        <strain evidence="2">Farmed</strain>
    </source>
</reference>
<dbReference type="GO" id="GO:0032021">
    <property type="term" value="C:NELF complex"/>
    <property type="evidence" value="ECO:0007669"/>
    <property type="project" value="TreeGrafter"/>
</dbReference>
<dbReference type="EMBL" id="CAHIKZ030000296">
    <property type="protein sequence ID" value="CAE1167180.1"/>
    <property type="molecule type" value="Genomic_DNA"/>
</dbReference>
<feature type="region of interest" description="Disordered" evidence="1">
    <location>
        <begin position="581"/>
        <end position="605"/>
    </location>
</feature>
<comment type="caution">
    <text evidence="2">The sequence shown here is derived from an EMBL/GenBank/DDBJ whole genome shotgun (WGS) entry which is preliminary data.</text>
</comment>
<gene>
    <name evidence="2" type="ORF">SPHA_9264</name>
</gene>
<evidence type="ECO:0000256" key="1">
    <source>
        <dbReference type="SAM" id="MobiDB-lite"/>
    </source>
</evidence>
<organism evidence="2 3">
    <name type="scientific">Acanthosepion pharaonis</name>
    <name type="common">Pharaoh cuttlefish</name>
    <name type="synonym">Sepia pharaonis</name>
    <dbReference type="NCBI Taxonomy" id="158019"/>
    <lineage>
        <taxon>Eukaryota</taxon>
        <taxon>Metazoa</taxon>
        <taxon>Spiralia</taxon>
        <taxon>Lophotrochozoa</taxon>
        <taxon>Mollusca</taxon>
        <taxon>Cephalopoda</taxon>
        <taxon>Coleoidea</taxon>
        <taxon>Decapodiformes</taxon>
        <taxon>Sepiida</taxon>
        <taxon>Sepiina</taxon>
        <taxon>Sepiidae</taxon>
        <taxon>Acanthosepion</taxon>
    </lineage>
</organism>
<dbReference type="PANTHER" id="PTHR13503">
    <property type="entry name" value="NEGATIVE ELONGATION FACTOR COMPLEX MEMBER B"/>
    <property type="match status" value="1"/>
</dbReference>